<evidence type="ECO:0000313" key="9">
    <source>
        <dbReference type="EMBL" id="MBM3092396.1"/>
    </source>
</evidence>
<evidence type="ECO:0000256" key="3">
    <source>
        <dbReference type="ARBA" id="ARBA00029447"/>
    </source>
</evidence>
<dbReference type="Gene3D" id="6.10.340.10">
    <property type="match status" value="1"/>
</dbReference>
<evidence type="ECO:0000256" key="6">
    <source>
        <dbReference type="SAM" id="Phobius"/>
    </source>
</evidence>
<gene>
    <name evidence="9" type="ORF">GFB56_16460</name>
</gene>
<comment type="similarity">
    <text evidence="3">Belongs to the methyl-accepting chemotaxis (MCP) protein family.</text>
</comment>
<proteinExistence type="inferred from homology"/>
<name>A0AAW4FMJ0_9HYPH</name>
<dbReference type="GO" id="GO:0004888">
    <property type="term" value="F:transmembrane signaling receptor activity"/>
    <property type="evidence" value="ECO:0007669"/>
    <property type="project" value="InterPro"/>
</dbReference>
<dbReference type="SMART" id="SM00304">
    <property type="entry name" value="HAMP"/>
    <property type="match status" value="2"/>
</dbReference>
<keyword evidence="6" id="KW-1133">Transmembrane helix</keyword>
<dbReference type="InterPro" id="IPR004089">
    <property type="entry name" value="MCPsignal_dom"/>
</dbReference>
<dbReference type="SUPFAM" id="SSF58104">
    <property type="entry name" value="Methyl-accepting chemotaxis protein (MCP) signaling domain"/>
    <property type="match status" value="1"/>
</dbReference>
<evidence type="ECO:0000256" key="1">
    <source>
        <dbReference type="ARBA" id="ARBA00004370"/>
    </source>
</evidence>
<dbReference type="AlphaFoldDB" id="A0AAW4FMJ0"/>
<reference evidence="9 10" key="1">
    <citation type="submission" date="2020-01" db="EMBL/GenBank/DDBJ databases">
        <title>Draft genome assembly of Ensifer adhaerens T173.</title>
        <authorList>
            <person name="Craig J.E."/>
            <person name="Stinchcombe J.R."/>
        </authorList>
    </citation>
    <scope>NUCLEOTIDE SEQUENCE [LARGE SCALE GENOMIC DNA]</scope>
    <source>
        <strain evidence="9 10">T173</strain>
    </source>
</reference>
<dbReference type="Proteomes" id="UP000744980">
    <property type="component" value="Unassembled WGS sequence"/>
</dbReference>
<keyword evidence="4" id="KW-0807">Transducer</keyword>
<feature type="domain" description="HAMP" evidence="8">
    <location>
        <begin position="223"/>
        <end position="276"/>
    </location>
</feature>
<dbReference type="PRINTS" id="PR00260">
    <property type="entry name" value="CHEMTRNSDUCR"/>
</dbReference>
<dbReference type="Gene3D" id="1.10.287.950">
    <property type="entry name" value="Methyl-accepting chemotaxis protein"/>
    <property type="match status" value="1"/>
</dbReference>
<dbReference type="GO" id="GO:0006935">
    <property type="term" value="P:chemotaxis"/>
    <property type="evidence" value="ECO:0007669"/>
    <property type="project" value="UniProtKB-KW"/>
</dbReference>
<evidence type="ECO:0000313" key="10">
    <source>
        <dbReference type="Proteomes" id="UP000744980"/>
    </source>
</evidence>
<accession>A0AAW4FMJ0</accession>
<evidence type="ECO:0000256" key="2">
    <source>
        <dbReference type="ARBA" id="ARBA00022500"/>
    </source>
</evidence>
<feature type="domain" description="Methyl-accepting transducer" evidence="7">
    <location>
        <begin position="361"/>
        <end position="590"/>
    </location>
</feature>
<dbReference type="Pfam" id="PF00015">
    <property type="entry name" value="MCPsignal"/>
    <property type="match status" value="1"/>
</dbReference>
<organism evidence="9 10">
    <name type="scientific">Ensifer canadensis</name>
    <dbReference type="NCBI Taxonomy" id="555315"/>
    <lineage>
        <taxon>Bacteria</taxon>
        <taxon>Pseudomonadati</taxon>
        <taxon>Pseudomonadota</taxon>
        <taxon>Alphaproteobacteria</taxon>
        <taxon>Hyphomicrobiales</taxon>
        <taxon>Rhizobiaceae</taxon>
        <taxon>Sinorhizobium/Ensifer group</taxon>
        <taxon>Ensifer</taxon>
    </lineage>
</organism>
<comment type="caution">
    <text evidence="9">The sequence shown here is derived from an EMBL/GenBank/DDBJ whole genome shotgun (WGS) entry which is preliminary data.</text>
</comment>
<evidence type="ECO:0000256" key="5">
    <source>
        <dbReference type="SAM" id="MobiDB-lite"/>
    </source>
</evidence>
<feature type="region of interest" description="Disordered" evidence="5">
    <location>
        <begin position="280"/>
        <end position="300"/>
    </location>
</feature>
<feature type="compositionally biased region" description="Polar residues" evidence="5">
    <location>
        <begin position="698"/>
        <end position="709"/>
    </location>
</feature>
<keyword evidence="2" id="KW-0145">Chemotaxis</keyword>
<dbReference type="InterPro" id="IPR004090">
    <property type="entry name" value="Chemotax_Me-accpt_rcpt"/>
</dbReference>
<dbReference type="SMART" id="SM00283">
    <property type="entry name" value="MA"/>
    <property type="match status" value="1"/>
</dbReference>
<dbReference type="Pfam" id="PF00672">
    <property type="entry name" value="HAMP"/>
    <property type="match status" value="1"/>
</dbReference>
<feature type="compositionally biased region" description="Basic and acidic residues" evidence="5">
    <location>
        <begin position="284"/>
        <end position="300"/>
    </location>
</feature>
<dbReference type="PANTHER" id="PTHR43531:SF11">
    <property type="entry name" value="METHYL-ACCEPTING CHEMOTAXIS PROTEIN 3"/>
    <property type="match status" value="1"/>
</dbReference>
<dbReference type="GO" id="GO:0007165">
    <property type="term" value="P:signal transduction"/>
    <property type="evidence" value="ECO:0007669"/>
    <property type="project" value="UniProtKB-KW"/>
</dbReference>
<feature type="transmembrane region" description="Helical" evidence="6">
    <location>
        <begin position="200"/>
        <end position="220"/>
    </location>
</feature>
<protein>
    <submittedName>
        <fullName evidence="9">Methyl-accepting chemotaxis protein</fullName>
    </submittedName>
</protein>
<feature type="transmembrane region" description="Helical" evidence="6">
    <location>
        <begin position="22"/>
        <end position="42"/>
    </location>
</feature>
<dbReference type="GO" id="GO:0016020">
    <property type="term" value="C:membrane"/>
    <property type="evidence" value="ECO:0007669"/>
    <property type="project" value="UniProtKB-SubCell"/>
</dbReference>
<dbReference type="EMBL" id="WXFA01000009">
    <property type="protein sequence ID" value="MBM3092396.1"/>
    <property type="molecule type" value="Genomic_DNA"/>
</dbReference>
<dbReference type="PANTHER" id="PTHR43531">
    <property type="entry name" value="PROTEIN ICFG"/>
    <property type="match status" value="1"/>
</dbReference>
<evidence type="ECO:0000259" key="8">
    <source>
        <dbReference type="PROSITE" id="PS50885"/>
    </source>
</evidence>
<dbReference type="PROSITE" id="PS50885">
    <property type="entry name" value="HAMP"/>
    <property type="match status" value="2"/>
</dbReference>
<feature type="region of interest" description="Disordered" evidence="5">
    <location>
        <begin position="695"/>
        <end position="715"/>
    </location>
</feature>
<evidence type="ECO:0000256" key="4">
    <source>
        <dbReference type="PROSITE-ProRule" id="PRU00284"/>
    </source>
</evidence>
<dbReference type="CDD" id="cd11386">
    <property type="entry name" value="MCP_signal"/>
    <property type="match status" value="1"/>
</dbReference>
<evidence type="ECO:0000259" key="7">
    <source>
        <dbReference type="PROSITE" id="PS50111"/>
    </source>
</evidence>
<dbReference type="SUPFAM" id="SSF158472">
    <property type="entry name" value="HAMP domain-like"/>
    <property type="match status" value="1"/>
</dbReference>
<dbReference type="PROSITE" id="PS50111">
    <property type="entry name" value="CHEMOTAXIS_TRANSDUC_2"/>
    <property type="match status" value="1"/>
</dbReference>
<dbReference type="FunFam" id="1.10.287.950:FF:000001">
    <property type="entry name" value="Methyl-accepting chemotaxis sensory transducer"/>
    <property type="match status" value="1"/>
</dbReference>
<dbReference type="InterPro" id="IPR051310">
    <property type="entry name" value="MCP_chemotaxis"/>
</dbReference>
<keyword evidence="10" id="KW-1185">Reference proteome</keyword>
<keyword evidence="6" id="KW-0472">Membrane</keyword>
<feature type="domain" description="HAMP" evidence="8">
    <location>
        <begin position="304"/>
        <end position="356"/>
    </location>
</feature>
<keyword evidence="6" id="KW-0812">Transmembrane</keyword>
<sequence length="715" mass="75747">MDCPMTATSAPLKKNLTVSQRLATLAGAAFVGFGSVLGVGWYEDMRSNEALNGAITAQRGLTAVDEMRLATTNLVLNAMDTIVDRNEGVIHPERAAGIATTLSLLEASKADIKTLATLLGRTDALSTFDADLTELRQAIGVDLKTLVEGKASTEEFGKIDDAIDGAGERLGKALSQLSEAATQLVQTRVDEARAVSADALLLQTIAGLVAMATLLGLLWFHGATLRRGILGLRDSMQRIQKGELGSKVEALDRGDEIGVMARSVDLFRASAIEKQSLEQNAAASRREIEKEREQQQSERDEAVRRIQAAVDSLGLALTQLAEGDLAVTIDRPFDGKLDTLRRNFNQTVERLRDVLFNVKENALSIETNGRQMRTAADDLARRTEKQAASLEQTSAALDEITVTVRTATQRAEEASRMVDETRTNAQESGRIVGEAISAMARIEDASNEIGTIINVIDEIAFQTILLALNAGVEAARAGEAGKGFAVVAQEVRALAQRAAGAAKDIKTLVGRSGNEVGTGVRLVQATGEALGRIGADVARINEHMSSIVMAAREQSTGLNEISTAVGQLDQMTQQNAAMVEQTNASSHTLAQDAEKLTQLVGQFHEGRTVQALMRSNAPSQTTASVKPVTTVKPAAPVQTRASTQIAAATTPAAARLVPRGTHKAVPLHNLASAKSTSRPAPSPAKALMGKLAGAFGNQPGSVPSTSASGENWEEF</sequence>
<dbReference type="InterPro" id="IPR003660">
    <property type="entry name" value="HAMP_dom"/>
</dbReference>
<comment type="subcellular location">
    <subcellularLocation>
        <location evidence="1">Membrane</location>
    </subcellularLocation>
</comment>